<dbReference type="InterPro" id="IPR051797">
    <property type="entry name" value="TrmB-like"/>
</dbReference>
<evidence type="ECO:0000259" key="1">
    <source>
        <dbReference type="Pfam" id="PF01978"/>
    </source>
</evidence>
<dbReference type="PANTHER" id="PTHR34293">
    <property type="entry name" value="HTH-TYPE TRANSCRIPTIONAL REGULATOR TRMBL2"/>
    <property type="match status" value="1"/>
</dbReference>
<dbReference type="InterPro" id="IPR036390">
    <property type="entry name" value="WH_DNA-bd_sf"/>
</dbReference>
<accession>A0A1F7KZN1</accession>
<organism evidence="3 4">
    <name type="scientific">Candidatus Roizmanbacteria bacterium RIFOXYD1_FULL_38_12</name>
    <dbReference type="NCBI Taxonomy" id="1802093"/>
    <lineage>
        <taxon>Bacteria</taxon>
        <taxon>Candidatus Roizmaniibacteriota</taxon>
    </lineage>
</organism>
<feature type="domain" description="Transcription regulator TrmB C-terminal" evidence="2">
    <location>
        <begin position="125"/>
        <end position="257"/>
    </location>
</feature>
<dbReference type="Gene3D" id="3.30.870.10">
    <property type="entry name" value="Endonuclease Chain A"/>
    <property type="match status" value="1"/>
</dbReference>
<dbReference type="SUPFAM" id="SSF46785">
    <property type="entry name" value="Winged helix' DNA-binding domain"/>
    <property type="match status" value="1"/>
</dbReference>
<dbReference type="InterPro" id="IPR036388">
    <property type="entry name" value="WH-like_DNA-bd_sf"/>
</dbReference>
<dbReference type="InterPro" id="IPR021586">
    <property type="entry name" value="Tscrpt_reg_TrmB_C"/>
</dbReference>
<dbReference type="PANTHER" id="PTHR34293:SF1">
    <property type="entry name" value="HTH-TYPE TRANSCRIPTIONAL REGULATOR TRMBL2"/>
    <property type="match status" value="1"/>
</dbReference>
<dbReference type="AlphaFoldDB" id="A0A1F7KZN1"/>
<sequence length="260" mass="29644">MKYQMKTRFKHKIDLSLLPKLVKLGLSKQEAEIYLTLTKEGVLPAKEIASRMNILPHAVYRIIKKLEEKKLVAIITSSPLTFYVLPSELALSAYVKEKSLQLEKEAKEINTFLANKQSQSSSTKIDVIAGKQDFFSASETLIKDSQKEVLIVSIGEPSTSDLILANKRAIERGVIVRMIAHKYDKENQEFLKNLEKNGLEIRHFPDWGFHLQIVDGEKSLLAVNNPKNPRERITVKINSSGLSKALRDYFYSVWEKSLKI</sequence>
<dbReference type="Gene3D" id="1.10.10.10">
    <property type="entry name" value="Winged helix-like DNA-binding domain superfamily/Winged helix DNA-binding domain"/>
    <property type="match status" value="1"/>
</dbReference>
<protein>
    <submittedName>
        <fullName evidence="3">Uncharacterized protein</fullName>
    </submittedName>
</protein>
<evidence type="ECO:0000313" key="4">
    <source>
        <dbReference type="Proteomes" id="UP000177050"/>
    </source>
</evidence>
<reference evidence="3 4" key="1">
    <citation type="journal article" date="2016" name="Nat. Commun.">
        <title>Thousands of microbial genomes shed light on interconnected biogeochemical processes in an aquifer system.</title>
        <authorList>
            <person name="Anantharaman K."/>
            <person name="Brown C.T."/>
            <person name="Hug L.A."/>
            <person name="Sharon I."/>
            <person name="Castelle C.J."/>
            <person name="Probst A.J."/>
            <person name="Thomas B.C."/>
            <person name="Singh A."/>
            <person name="Wilkins M.J."/>
            <person name="Karaoz U."/>
            <person name="Brodie E.L."/>
            <person name="Williams K.H."/>
            <person name="Hubbard S.S."/>
            <person name="Banfield J.F."/>
        </authorList>
    </citation>
    <scope>NUCLEOTIDE SEQUENCE [LARGE SCALE GENOMIC DNA]</scope>
</reference>
<dbReference type="InterPro" id="IPR002831">
    <property type="entry name" value="Tscrpt_reg_TrmB_N"/>
</dbReference>
<dbReference type="SUPFAM" id="SSF56024">
    <property type="entry name" value="Phospholipase D/nuclease"/>
    <property type="match status" value="1"/>
</dbReference>
<evidence type="ECO:0000259" key="2">
    <source>
        <dbReference type="Pfam" id="PF11495"/>
    </source>
</evidence>
<feature type="domain" description="Transcription regulator TrmB N-terminal" evidence="1">
    <location>
        <begin position="22"/>
        <end position="86"/>
    </location>
</feature>
<dbReference type="Proteomes" id="UP000177050">
    <property type="component" value="Unassembled WGS sequence"/>
</dbReference>
<comment type="caution">
    <text evidence="3">The sequence shown here is derived from an EMBL/GenBank/DDBJ whole genome shotgun (WGS) entry which is preliminary data.</text>
</comment>
<name>A0A1F7KZN1_9BACT</name>
<evidence type="ECO:0000313" key="3">
    <source>
        <dbReference type="EMBL" id="OGK73308.1"/>
    </source>
</evidence>
<proteinExistence type="predicted"/>
<gene>
    <name evidence="3" type="ORF">A3K52_00740</name>
</gene>
<dbReference type="Pfam" id="PF01978">
    <property type="entry name" value="TrmB"/>
    <property type="match status" value="1"/>
</dbReference>
<dbReference type="Pfam" id="PF11495">
    <property type="entry name" value="Regulator_TrmB"/>
    <property type="match status" value="1"/>
</dbReference>
<dbReference type="EMBL" id="MGBR01000001">
    <property type="protein sequence ID" value="OGK73308.1"/>
    <property type="molecule type" value="Genomic_DNA"/>
</dbReference>